<reference evidence="6 7" key="1">
    <citation type="submission" date="2015-05" db="EMBL/GenBank/DDBJ databases">
        <title>Distinctive expansion of gene families associated with plant cell wall degradation and secondary metabolism in the genomes of grapevine trunk pathogens.</title>
        <authorList>
            <person name="Lawrence D.P."/>
            <person name="Travadon R."/>
            <person name="Rolshausen P.E."/>
            <person name="Baumgartner K."/>
        </authorList>
    </citation>
    <scope>NUCLEOTIDE SEQUENCE [LARGE SCALE GENOMIC DNA]</scope>
    <source>
        <strain evidence="6">UCRPC4</strain>
    </source>
</reference>
<sequence length="683" mass="73815">MFYSHEILTSPKHGVATIWVVATLGSKSGFKKITRKAILDVDVPSACNTIVGQDEPLALRLQGSLLYGVSKVYSQQCGYVLSDTQAIRDRMKYAISLIKTAKDTGLDPSVGKARLEHLNIAEGETILPDILFNFDPNSLDTFDVPQSNLASMLSIHSTIAPSDDLPMLDLGSMSTPGGIEEMGGFGLGGDSSSIQLPDSKASHISLLDNPRELLPKTLAFDDDFNITDIFGDVLDDVEAEARPNVGDGIAQPSGQVLDKSQGETTAQDIEPMDVDEDILLLGEDYPLLAMSHQTTEAPQAGVPSAESEHETSSTVEAPQRRQRGPAPIRLDLRQELTNDVLRAWNEDYRENMANASRIRQVHRDVFVARKNGAYFVFGQGIGGIGAGIGHDKIRGPLAQLSGFELIADLLQTPSRKRALSRSVSSEEESRQKRMRSVERQIEDEGISLEGITGEVARATHEDGIFDDTGIMVFGDEDVEVGREAPSSLPDRRQSSLPWNVSASRYGSGRIGSGLPSSSLAAGRGGMDLGSFPILGRRSSRMMSSSPLGGRGASIGRLSQLNIPTHQSSAGHEYDLDSSLRSPDDATDEYLRQPTDSQTVVAALDTESYNFLAFVAADIEASHEEANISVDTSTTFDKLLPPNSHSKDVAAQGFLHILTLATKGLIVVTQDEEGDEIRIRIVEE</sequence>
<reference evidence="6 7" key="2">
    <citation type="submission" date="2015-05" db="EMBL/GenBank/DDBJ databases">
        <authorList>
            <person name="Morales-Cruz A."/>
            <person name="Amrine K.C."/>
            <person name="Cantu D."/>
        </authorList>
    </citation>
    <scope>NUCLEOTIDE SEQUENCE [LARGE SCALE GENOMIC DNA]</scope>
    <source>
        <strain evidence="6">UCRPC4</strain>
    </source>
</reference>
<dbReference type="GO" id="GO:0030892">
    <property type="term" value="C:mitotic cohesin complex"/>
    <property type="evidence" value="ECO:0007669"/>
    <property type="project" value="TreeGrafter"/>
</dbReference>
<dbReference type="GO" id="GO:0007064">
    <property type="term" value="P:mitotic sister chromatid cohesion"/>
    <property type="evidence" value="ECO:0007669"/>
    <property type="project" value="TreeGrafter"/>
</dbReference>
<dbReference type="InterPro" id="IPR023093">
    <property type="entry name" value="ScpA-like_C"/>
</dbReference>
<dbReference type="Proteomes" id="UP000053317">
    <property type="component" value="Unassembled WGS sequence"/>
</dbReference>
<organism evidence="6 7">
    <name type="scientific">Phaeomoniella chlamydospora</name>
    <name type="common">Phaeoacremonium chlamydosporum</name>
    <dbReference type="NCBI Taxonomy" id="158046"/>
    <lineage>
        <taxon>Eukaryota</taxon>
        <taxon>Fungi</taxon>
        <taxon>Dikarya</taxon>
        <taxon>Ascomycota</taxon>
        <taxon>Pezizomycotina</taxon>
        <taxon>Eurotiomycetes</taxon>
        <taxon>Chaetothyriomycetidae</taxon>
        <taxon>Phaeomoniellales</taxon>
        <taxon>Phaeomoniellaceae</taxon>
        <taxon>Phaeomoniella</taxon>
    </lineage>
</organism>
<accession>A0A0G2DY72</accession>
<dbReference type="InterPro" id="IPR006910">
    <property type="entry name" value="Rad21_Rec8_N"/>
</dbReference>
<dbReference type="EMBL" id="LCWF01000184">
    <property type="protein sequence ID" value="KKY15544.1"/>
    <property type="molecule type" value="Genomic_DNA"/>
</dbReference>
<dbReference type="InterPro" id="IPR039781">
    <property type="entry name" value="Rad21/Rec8-like"/>
</dbReference>
<dbReference type="PANTHER" id="PTHR12585">
    <property type="entry name" value="SCC1 / RAD21 FAMILY MEMBER"/>
    <property type="match status" value="1"/>
</dbReference>
<evidence type="ECO:0000259" key="4">
    <source>
        <dbReference type="Pfam" id="PF04824"/>
    </source>
</evidence>
<feature type="region of interest" description="Disordered" evidence="3">
    <location>
        <begin position="294"/>
        <end position="327"/>
    </location>
</feature>
<dbReference type="Pfam" id="PF04824">
    <property type="entry name" value="Rad21_Rec8"/>
    <property type="match status" value="1"/>
</dbReference>
<comment type="caution">
    <text evidence="6">The sequence shown here is derived from an EMBL/GenBank/DDBJ whole genome shotgun (WGS) entry which is preliminary data.</text>
</comment>
<dbReference type="Pfam" id="PF04825">
    <property type="entry name" value="Rad21_Rec8_N"/>
    <property type="match status" value="1"/>
</dbReference>
<feature type="region of interest" description="Disordered" evidence="3">
    <location>
        <begin position="418"/>
        <end position="438"/>
    </location>
</feature>
<dbReference type="AlphaFoldDB" id="A0A0G2DY72"/>
<dbReference type="PANTHER" id="PTHR12585:SF70">
    <property type="entry name" value="RAD21_REC8 N TERMINAL DOMAIN PROTEIN (AFU_ORTHOLOGUE AFUA_6G02900)"/>
    <property type="match status" value="1"/>
</dbReference>
<evidence type="ECO:0000256" key="2">
    <source>
        <dbReference type="ARBA" id="ARBA00023242"/>
    </source>
</evidence>
<feature type="region of interest" description="Disordered" evidence="3">
    <location>
        <begin position="244"/>
        <end position="272"/>
    </location>
</feature>
<feature type="domain" description="Rad21/Rec8-like protein C-terminal eukaryotic" evidence="4">
    <location>
        <begin position="639"/>
        <end position="672"/>
    </location>
</feature>
<protein>
    <submittedName>
        <fullName evidence="6">Putative rad21 rec8 n terminal domain-containing protein</fullName>
    </submittedName>
</protein>
<dbReference type="InterPro" id="IPR006909">
    <property type="entry name" value="Rad21/Rec8_C_eu"/>
</dbReference>
<dbReference type="OrthoDB" id="5427633at2759"/>
<dbReference type="GO" id="GO:0005634">
    <property type="term" value="C:nucleus"/>
    <property type="evidence" value="ECO:0007669"/>
    <property type="project" value="UniProtKB-SubCell"/>
</dbReference>
<feature type="compositionally biased region" description="Basic and acidic residues" evidence="3">
    <location>
        <begin position="427"/>
        <end position="438"/>
    </location>
</feature>
<gene>
    <name evidence="6" type="ORF">UCRPC4_g06284</name>
</gene>
<dbReference type="Gene3D" id="1.10.10.580">
    <property type="entry name" value="Structural maintenance of chromosome 1. Chain E"/>
    <property type="match status" value="1"/>
</dbReference>
<evidence type="ECO:0000256" key="1">
    <source>
        <dbReference type="ARBA" id="ARBA00004123"/>
    </source>
</evidence>
<feature type="region of interest" description="Disordered" evidence="3">
    <location>
        <begin position="566"/>
        <end position="593"/>
    </location>
</feature>
<evidence type="ECO:0000313" key="7">
    <source>
        <dbReference type="Proteomes" id="UP000053317"/>
    </source>
</evidence>
<keyword evidence="2" id="KW-0539">Nucleus</keyword>
<comment type="subcellular location">
    <subcellularLocation>
        <location evidence="1">Nucleus</location>
    </subcellularLocation>
</comment>
<dbReference type="GO" id="GO:0003682">
    <property type="term" value="F:chromatin binding"/>
    <property type="evidence" value="ECO:0007669"/>
    <property type="project" value="TreeGrafter"/>
</dbReference>
<dbReference type="CDD" id="cd21789">
    <property type="entry name" value="Rad21_Rec8_M_SpRec8p-like"/>
    <property type="match status" value="1"/>
</dbReference>
<keyword evidence="7" id="KW-1185">Reference proteome</keyword>
<evidence type="ECO:0000313" key="6">
    <source>
        <dbReference type="EMBL" id="KKY15544.1"/>
    </source>
</evidence>
<feature type="domain" description="Rad21/Rec8-like protein N-terminal" evidence="5">
    <location>
        <begin position="1"/>
        <end position="99"/>
    </location>
</feature>
<evidence type="ECO:0000256" key="3">
    <source>
        <dbReference type="SAM" id="MobiDB-lite"/>
    </source>
</evidence>
<evidence type="ECO:0000259" key="5">
    <source>
        <dbReference type="Pfam" id="PF04825"/>
    </source>
</evidence>
<proteinExistence type="predicted"/>
<name>A0A0G2DY72_PHACM</name>